<dbReference type="RefSeq" id="WP_119746237.1">
    <property type="nucleotide sequence ID" value="NZ_QZCG01000002.1"/>
</dbReference>
<dbReference type="CDD" id="cd00090">
    <property type="entry name" value="HTH_ARSR"/>
    <property type="match status" value="1"/>
</dbReference>
<dbReference type="Pfam" id="PF01037">
    <property type="entry name" value="AsnC_trans_reg"/>
    <property type="match status" value="1"/>
</dbReference>
<dbReference type="InterPro" id="IPR000485">
    <property type="entry name" value="AsnC-type_HTH_dom"/>
</dbReference>
<dbReference type="InterPro" id="IPR019888">
    <property type="entry name" value="Tscrpt_reg_AsnC-like"/>
</dbReference>
<dbReference type="InterPro" id="IPR011991">
    <property type="entry name" value="ArsR-like_HTH"/>
</dbReference>
<dbReference type="Gene3D" id="1.10.10.10">
    <property type="entry name" value="Winged helix-like DNA-binding domain superfamily/Winged helix DNA-binding domain"/>
    <property type="match status" value="1"/>
</dbReference>
<dbReference type="Gene3D" id="3.30.70.920">
    <property type="match status" value="1"/>
</dbReference>
<keyword evidence="2" id="KW-0238">DNA-binding</keyword>
<feature type="domain" description="HTH asnC-type" evidence="4">
    <location>
        <begin position="10"/>
        <end position="71"/>
    </location>
</feature>
<dbReference type="Proteomes" id="UP000284202">
    <property type="component" value="Unassembled WGS sequence"/>
</dbReference>
<dbReference type="PROSITE" id="PS50956">
    <property type="entry name" value="HTH_ASNC_2"/>
    <property type="match status" value="1"/>
</dbReference>
<dbReference type="Pfam" id="PF13404">
    <property type="entry name" value="HTH_AsnC-type"/>
    <property type="match status" value="1"/>
</dbReference>
<dbReference type="SUPFAM" id="SSF46785">
    <property type="entry name" value="Winged helix' DNA-binding domain"/>
    <property type="match status" value="1"/>
</dbReference>
<reference evidence="6" key="1">
    <citation type="submission" date="2018-09" db="EMBL/GenBank/DDBJ databases">
        <title>Acidovorax cavernicola nov. sp. isolated from Gruta de las Maravillas (Aracena, Spain).</title>
        <authorList>
            <person name="Jurado V."/>
            <person name="Gutierrez-Patricio S."/>
            <person name="Gonzalez-Pimentel J.L."/>
            <person name="Miller A.Z."/>
            <person name="Laiz L."/>
            <person name="Saiz-Jimenez C."/>
        </authorList>
    </citation>
    <scope>NUCLEOTIDE SEQUENCE [LARGE SCALE GENOMIC DNA]</scope>
    <source>
        <strain evidence="6">1011MAR3C25</strain>
    </source>
</reference>
<sequence>MNAPVNTPALDRIDRKILHELMRDATLPVAQLAERVGLSQTPCWKRVQKLEAARIITGRVALVDPDTIGLGLMVFIEIEAADHSPEWRTQFRKIIPQFDEIVEVYRMAGDIDYLLKVVVADTSAFDQFYLELTRALPCRNVTSKFAMETVRTTTALPIDVETV</sequence>
<accession>A0A418T4I1</accession>
<keyword evidence="6" id="KW-1185">Reference proteome</keyword>
<dbReference type="GO" id="GO:0043565">
    <property type="term" value="F:sequence-specific DNA binding"/>
    <property type="evidence" value="ECO:0007669"/>
    <property type="project" value="InterPro"/>
</dbReference>
<dbReference type="PANTHER" id="PTHR30154:SF17">
    <property type="entry name" value="DNA-BINDING TRANSCRIPTIONAL ACTIVATOR DECR"/>
    <property type="match status" value="1"/>
</dbReference>
<dbReference type="PANTHER" id="PTHR30154">
    <property type="entry name" value="LEUCINE-RESPONSIVE REGULATORY PROTEIN"/>
    <property type="match status" value="1"/>
</dbReference>
<evidence type="ECO:0000259" key="4">
    <source>
        <dbReference type="PROSITE" id="PS50956"/>
    </source>
</evidence>
<evidence type="ECO:0000256" key="2">
    <source>
        <dbReference type="ARBA" id="ARBA00023125"/>
    </source>
</evidence>
<dbReference type="InterPro" id="IPR036390">
    <property type="entry name" value="WH_DNA-bd_sf"/>
</dbReference>
<dbReference type="GO" id="GO:0006355">
    <property type="term" value="P:regulation of DNA-templated transcription"/>
    <property type="evidence" value="ECO:0007669"/>
    <property type="project" value="UniProtKB-ARBA"/>
</dbReference>
<evidence type="ECO:0000256" key="1">
    <source>
        <dbReference type="ARBA" id="ARBA00023015"/>
    </source>
</evidence>
<dbReference type="InterPro" id="IPR019887">
    <property type="entry name" value="Tscrpt_reg_AsnC/Lrp_C"/>
</dbReference>
<evidence type="ECO:0000313" key="5">
    <source>
        <dbReference type="EMBL" id="RJE88119.1"/>
    </source>
</evidence>
<dbReference type="GO" id="GO:0043200">
    <property type="term" value="P:response to amino acid"/>
    <property type="evidence" value="ECO:0007669"/>
    <property type="project" value="TreeGrafter"/>
</dbReference>
<keyword evidence="1" id="KW-0805">Transcription regulation</keyword>
<evidence type="ECO:0000256" key="3">
    <source>
        <dbReference type="ARBA" id="ARBA00023163"/>
    </source>
</evidence>
<comment type="caution">
    <text evidence="5">The sequence shown here is derived from an EMBL/GenBank/DDBJ whole genome shotgun (WGS) entry which is preliminary data.</text>
</comment>
<dbReference type="EMBL" id="QZCG01000002">
    <property type="protein sequence ID" value="RJE88119.1"/>
    <property type="molecule type" value="Genomic_DNA"/>
</dbReference>
<dbReference type="SUPFAM" id="SSF54909">
    <property type="entry name" value="Dimeric alpha+beta barrel"/>
    <property type="match status" value="1"/>
</dbReference>
<dbReference type="GO" id="GO:0005829">
    <property type="term" value="C:cytosol"/>
    <property type="evidence" value="ECO:0007669"/>
    <property type="project" value="TreeGrafter"/>
</dbReference>
<name>A0A418T4I1_9RHOB</name>
<dbReference type="SMART" id="SM00344">
    <property type="entry name" value="HTH_ASNC"/>
    <property type="match status" value="1"/>
</dbReference>
<dbReference type="PRINTS" id="PR00033">
    <property type="entry name" value="HTHASNC"/>
</dbReference>
<dbReference type="InterPro" id="IPR011008">
    <property type="entry name" value="Dimeric_a/b-barrel"/>
</dbReference>
<dbReference type="OrthoDB" id="7847328at2"/>
<protein>
    <submittedName>
        <fullName evidence="5">Lrp/AsnC family transcriptional regulator</fullName>
    </submittedName>
</protein>
<organism evidence="5 6">
    <name type="scientific">Paracoccus onubensis</name>
    <dbReference type="NCBI Taxonomy" id="1675788"/>
    <lineage>
        <taxon>Bacteria</taxon>
        <taxon>Pseudomonadati</taxon>
        <taxon>Pseudomonadota</taxon>
        <taxon>Alphaproteobacteria</taxon>
        <taxon>Rhodobacterales</taxon>
        <taxon>Paracoccaceae</taxon>
        <taxon>Paracoccus</taxon>
    </lineage>
</organism>
<proteinExistence type="predicted"/>
<evidence type="ECO:0000313" key="6">
    <source>
        <dbReference type="Proteomes" id="UP000284202"/>
    </source>
</evidence>
<gene>
    <name evidence="5" type="ORF">D3P04_04185</name>
</gene>
<keyword evidence="3" id="KW-0804">Transcription</keyword>
<dbReference type="InterPro" id="IPR036388">
    <property type="entry name" value="WH-like_DNA-bd_sf"/>
</dbReference>
<dbReference type="AlphaFoldDB" id="A0A418T4I1"/>